<evidence type="ECO:0000313" key="1">
    <source>
        <dbReference type="EMBL" id="GGA43504.1"/>
    </source>
</evidence>
<sequence length="70" mass="7934">MARRHQRIPAGVPECARIMKQAACHCYNRISPLNKGCDMLRWRPVADTQGHMLPQLAQSLSGLLFNCCIR</sequence>
<dbReference type="Proteomes" id="UP000620046">
    <property type="component" value="Unassembled WGS sequence"/>
</dbReference>
<organism evidence="1 2">
    <name type="scientific">Dyella nitratireducens</name>
    <dbReference type="NCBI Taxonomy" id="1849580"/>
    <lineage>
        <taxon>Bacteria</taxon>
        <taxon>Pseudomonadati</taxon>
        <taxon>Pseudomonadota</taxon>
        <taxon>Gammaproteobacteria</taxon>
        <taxon>Lysobacterales</taxon>
        <taxon>Rhodanobacteraceae</taxon>
        <taxon>Dyella</taxon>
    </lineage>
</organism>
<keyword evidence="2" id="KW-1185">Reference proteome</keyword>
<accession>A0ABQ1GGR6</accession>
<proteinExistence type="predicted"/>
<gene>
    <name evidence="1" type="ORF">GCM10010981_35810</name>
</gene>
<comment type="caution">
    <text evidence="1">The sequence shown here is derived from an EMBL/GenBank/DDBJ whole genome shotgun (WGS) entry which is preliminary data.</text>
</comment>
<dbReference type="EMBL" id="BMJA01000003">
    <property type="protein sequence ID" value="GGA43504.1"/>
    <property type="molecule type" value="Genomic_DNA"/>
</dbReference>
<reference evidence="2" key="1">
    <citation type="journal article" date="2019" name="Int. J. Syst. Evol. Microbiol.">
        <title>The Global Catalogue of Microorganisms (GCM) 10K type strain sequencing project: providing services to taxonomists for standard genome sequencing and annotation.</title>
        <authorList>
            <consortium name="The Broad Institute Genomics Platform"/>
            <consortium name="The Broad Institute Genome Sequencing Center for Infectious Disease"/>
            <person name="Wu L."/>
            <person name="Ma J."/>
        </authorList>
    </citation>
    <scope>NUCLEOTIDE SEQUENCE [LARGE SCALE GENOMIC DNA]</scope>
    <source>
        <strain evidence="2">CGMCC 1.15439</strain>
    </source>
</reference>
<name>A0ABQ1GGR6_9GAMM</name>
<evidence type="ECO:0000313" key="2">
    <source>
        <dbReference type="Proteomes" id="UP000620046"/>
    </source>
</evidence>
<protein>
    <submittedName>
        <fullName evidence="1">Uncharacterized protein</fullName>
    </submittedName>
</protein>